<dbReference type="Gene3D" id="3.90.1150.10">
    <property type="entry name" value="Aspartate Aminotransferase, domain 1"/>
    <property type="match status" value="1"/>
</dbReference>
<keyword evidence="5" id="KW-0032">Aminotransferase</keyword>
<dbReference type="InterPro" id="IPR015422">
    <property type="entry name" value="PyrdxlP-dep_Trfase_small"/>
</dbReference>
<dbReference type="AlphaFoldDB" id="E4TGB5"/>
<dbReference type="RefSeq" id="WP_013451912.1">
    <property type="nucleotide sequence ID" value="NC_014758.1"/>
</dbReference>
<dbReference type="PANTHER" id="PTHR30244:SF34">
    <property type="entry name" value="DTDP-4-AMINO-4,6-DIDEOXYGALACTOSE TRANSAMINASE"/>
    <property type="match status" value="1"/>
</dbReference>
<keyword evidence="6" id="KW-1185">Reference proteome</keyword>
<keyword evidence="5" id="KW-0808">Transferase</keyword>
<dbReference type="Gene3D" id="3.40.640.10">
    <property type="entry name" value="Type I PLP-dependent aspartate aminotransferase-like (Major domain)"/>
    <property type="match status" value="1"/>
</dbReference>
<organism evidence="5 6">
    <name type="scientific">Calditerrivibrio nitroreducens (strain DSM 19672 / NBRC 101217 / Yu37-1)</name>
    <dbReference type="NCBI Taxonomy" id="768670"/>
    <lineage>
        <taxon>Bacteria</taxon>
        <taxon>Pseudomonadati</taxon>
        <taxon>Deferribacterota</taxon>
        <taxon>Deferribacteres</taxon>
        <taxon>Deferribacterales</taxon>
        <taxon>Calditerrivibrionaceae</taxon>
    </lineage>
</organism>
<reference key="1">
    <citation type="submission" date="2010-11" db="EMBL/GenBank/DDBJ databases">
        <title>The complete genome of chromosome of Calditerrivibrio nitroreducens DSM 19672.</title>
        <authorList>
            <consortium name="US DOE Joint Genome Institute (JGI-PGF)"/>
            <person name="Lucas S."/>
            <person name="Copeland A."/>
            <person name="Lapidus A."/>
            <person name="Bruce D."/>
            <person name="Goodwin L."/>
            <person name="Pitluck S."/>
            <person name="Kyrpides N."/>
            <person name="Mavromatis K."/>
            <person name="Ivanova N."/>
            <person name="Mikhailova N."/>
            <person name="Zeytun A."/>
            <person name="Brettin T."/>
            <person name="Detter J.C."/>
            <person name="Tapia R."/>
            <person name="Han C."/>
            <person name="Land M."/>
            <person name="Hauser L."/>
            <person name="Markowitz V."/>
            <person name="Cheng J.-F."/>
            <person name="Hugenholtz P."/>
            <person name="Woyke T."/>
            <person name="Wu D."/>
            <person name="Spring S."/>
            <person name="Schroeder M."/>
            <person name="Brambilla E."/>
            <person name="Klenk H.-P."/>
            <person name="Eisen J.A."/>
        </authorList>
    </citation>
    <scope>NUCLEOTIDE SEQUENCE [LARGE SCALE GENOMIC DNA]</scope>
    <source>
        <strain>DSM 19672</strain>
    </source>
</reference>
<dbReference type="InterPro" id="IPR015421">
    <property type="entry name" value="PyrdxlP-dep_Trfase_major"/>
</dbReference>
<sequence>MHIPFHKAYITDEEINLVVDALRSGWITMGPKVMEFEKKFADFINKGSSKQIKALLVNSCTAALHLALKSIGLKAGDEVILPTNTFIATAEVVTYFNAKPVMCDIDYDTMLMDVNKLEALITDKTKAIIPVHFAGQPCDMDEILDIARRYNLKVIEDAAHSFPAFYKDKAVGTIGDITCFSFYATKTLAMGEGGAITTDNEEYLKSIKINRLHGINRDAWDRYTMKGSWYYEVVDNGLKYNSTDINAALGLAQLNKAEWMMKEREKIAKMYIDAFKGDERIGLPVVKDDRISAWHLFVIKVKNRNHLIEKLKEVGVGTSVHFIPVHKHPYYRNNFGYNDSDYPVANRVFELSLSLPIWPGMKDEEVEYVVDMVKRYA</sequence>
<evidence type="ECO:0000256" key="2">
    <source>
        <dbReference type="PIRSR" id="PIRSR000390-1"/>
    </source>
</evidence>
<dbReference type="STRING" id="768670.Calni_1797"/>
<accession>E4TGB5</accession>
<proteinExistence type="inferred from homology"/>
<feature type="modified residue" description="N6-(pyridoxal phosphate)lysine" evidence="3">
    <location>
        <position position="186"/>
    </location>
</feature>
<dbReference type="InterPro" id="IPR000653">
    <property type="entry name" value="DegT/StrS_aminotransferase"/>
</dbReference>
<dbReference type="InterPro" id="IPR015424">
    <property type="entry name" value="PyrdxlP-dep_Trfase"/>
</dbReference>
<gene>
    <name evidence="5" type="ordered locus">Calni_1797</name>
</gene>
<dbReference type="GO" id="GO:0008483">
    <property type="term" value="F:transaminase activity"/>
    <property type="evidence" value="ECO:0007669"/>
    <property type="project" value="UniProtKB-KW"/>
</dbReference>
<dbReference type="Proteomes" id="UP000007039">
    <property type="component" value="Chromosome"/>
</dbReference>
<dbReference type="PANTHER" id="PTHR30244">
    <property type="entry name" value="TRANSAMINASE"/>
    <property type="match status" value="1"/>
</dbReference>
<dbReference type="HOGENOM" id="CLU_033332_0_3_0"/>
<keyword evidence="3 4" id="KW-0663">Pyridoxal phosphate</keyword>
<comment type="similarity">
    <text evidence="1 4">Belongs to the DegT/DnrJ/EryC1 family.</text>
</comment>
<dbReference type="GO" id="GO:0000271">
    <property type="term" value="P:polysaccharide biosynthetic process"/>
    <property type="evidence" value="ECO:0007669"/>
    <property type="project" value="TreeGrafter"/>
</dbReference>
<dbReference type="PIRSF" id="PIRSF000390">
    <property type="entry name" value="PLP_StrS"/>
    <property type="match status" value="1"/>
</dbReference>
<dbReference type="GO" id="GO:0030170">
    <property type="term" value="F:pyridoxal phosphate binding"/>
    <property type="evidence" value="ECO:0007669"/>
    <property type="project" value="TreeGrafter"/>
</dbReference>
<evidence type="ECO:0000313" key="6">
    <source>
        <dbReference type="Proteomes" id="UP000007039"/>
    </source>
</evidence>
<dbReference type="CDD" id="cd00616">
    <property type="entry name" value="AHBA_syn"/>
    <property type="match status" value="1"/>
</dbReference>
<evidence type="ECO:0000256" key="4">
    <source>
        <dbReference type="RuleBase" id="RU004508"/>
    </source>
</evidence>
<dbReference type="Pfam" id="PF01041">
    <property type="entry name" value="DegT_DnrJ_EryC1"/>
    <property type="match status" value="1"/>
</dbReference>
<dbReference type="OrthoDB" id="9766188at2"/>
<evidence type="ECO:0000256" key="1">
    <source>
        <dbReference type="ARBA" id="ARBA00037999"/>
    </source>
</evidence>
<dbReference type="EMBL" id="CP002347">
    <property type="protein sequence ID" value="ADR19702.1"/>
    <property type="molecule type" value="Genomic_DNA"/>
</dbReference>
<reference evidence="5 6" key="2">
    <citation type="journal article" date="2011" name="Stand. Genomic Sci.">
        <title>Complete genome sequence of Calditerrivibrio nitroreducens type strain (Yu37-1).</title>
        <authorList>
            <person name="Pitluck S."/>
            <person name="Sikorski J."/>
            <person name="Zeytun A."/>
            <person name="Lapidus A."/>
            <person name="Nolan M."/>
            <person name="Lucas S."/>
            <person name="Hammon N."/>
            <person name="Deshpande S."/>
            <person name="Cheng J.F."/>
            <person name="Tapia R."/>
            <person name="Han C."/>
            <person name="Goodwin L."/>
            <person name="Liolios K."/>
            <person name="Pagani I."/>
            <person name="Ivanova N."/>
            <person name="Mavromatis K."/>
            <person name="Pati A."/>
            <person name="Chen A."/>
            <person name="Palaniappan K."/>
            <person name="Hauser L."/>
            <person name="Chang Y.J."/>
            <person name="Jeffries C.D."/>
            <person name="Detter J.C."/>
            <person name="Brambilla E."/>
            <person name="Djao O.D."/>
            <person name="Rohde M."/>
            <person name="Spring S."/>
            <person name="Goker M."/>
            <person name="Woyke T."/>
            <person name="Bristow J."/>
            <person name="Eisen J.A."/>
            <person name="Markowitz V."/>
            <person name="Hugenholtz P."/>
            <person name="Kyrpides N.C."/>
            <person name="Klenk H.P."/>
            <person name="Land M."/>
        </authorList>
    </citation>
    <scope>NUCLEOTIDE SEQUENCE [LARGE SCALE GENOMIC DNA]</scope>
    <source>
        <strain evidence="6">DSM 19672 / NBRC 101217 / Yu37-1</strain>
    </source>
</reference>
<dbReference type="eggNOG" id="COG0399">
    <property type="taxonomic scope" value="Bacteria"/>
</dbReference>
<evidence type="ECO:0000256" key="3">
    <source>
        <dbReference type="PIRSR" id="PIRSR000390-2"/>
    </source>
</evidence>
<dbReference type="SUPFAM" id="SSF53383">
    <property type="entry name" value="PLP-dependent transferases"/>
    <property type="match status" value="1"/>
</dbReference>
<feature type="active site" description="Proton acceptor" evidence="2">
    <location>
        <position position="186"/>
    </location>
</feature>
<name>E4TGB5_CALNY</name>
<dbReference type="KEGG" id="cni:Calni_1797"/>
<protein>
    <submittedName>
        <fullName evidence="5">DegT/DnrJ/EryC1/StrS aminotransferase</fullName>
    </submittedName>
</protein>
<evidence type="ECO:0000313" key="5">
    <source>
        <dbReference type="EMBL" id="ADR19702.1"/>
    </source>
</evidence>